<organism evidence="2 3">
    <name type="scientific">Lactarius akahatsu</name>
    <dbReference type="NCBI Taxonomy" id="416441"/>
    <lineage>
        <taxon>Eukaryota</taxon>
        <taxon>Fungi</taxon>
        <taxon>Dikarya</taxon>
        <taxon>Basidiomycota</taxon>
        <taxon>Agaricomycotina</taxon>
        <taxon>Agaricomycetes</taxon>
        <taxon>Russulales</taxon>
        <taxon>Russulaceae</taxon>
        <taxon>Lactarius</taxon>
    </lineage>
</organism>
<feature type="compositionally biased region" description="Low complexity" evidence="1">
    <location>
        <begin position="71"/>
        <end position="95"/>
    </location>
</feature>
<name>A0AAD4Q2R5_9AGAM</name>
<feature type="region of interest" description="Disordered" evidence="1">
    <location>
        <begin position="171"/>
        <end position="194"/>
    </location>
</feature>
<dbReference type="AlphaFoldDB" id="A0AAD4Q2R5"/>
<feature type="region of interest" description="Disordered" evidence="1">
    <location>
        <begin position="1"/>
        <end position="104"/>
    </location>
</feature>
<feature type="compositionally biased region" description="Polar residues" evidence="1">
    <location>
        <begin position="44"/>
        <end position="55"/>
    </location>
</feature>
<evidence type="ECO:0000313" key="3">
    <source>
        <dbReference type="Proteomes" id="UP001201163"/>
    </source>
</evidence>
<reference evidence="2" key="1">
    <citation type="submission" date="2022-01" db="EMBL/GenBank/DDBJ databases">
        <title>Comparative genomics reveals a dynamic genome evolution in the ectomycorrhizal milk-cap (Lactarius) mushrooms.</title>
        <authorList>
            <consortium name="DOE Joint Genome Institute"/>
            <person name="Lebreton A."/>
            <person name="Tang N."/>
            <person name="Kuo A."/>
            <person name="LaButti K."/>
            <person name="Drula E."/>
            <person name="Barry K."/>
            <person name="Clum A."/>
            <person name="Lipzen A."/>
            <person name="Mousain D."/>
            <person name="Ng V."/>
            <person name="Wang R."/>
            <person name="Wang X."/>
            <person name="Dai Y."/>
            <person name="Henrissat B."/>
            <person name="Grigoriev I.V."/>
            <person name="Guerin-Laguette A."/>
            <person name="Yu F."/>
            <person name="Martin F.M."/>
        </authorList>
    </citation>
    <scope>NUCLEOTIDE SEQUENCE</scope>
    <source>
        <strain evidence="2">QP</strain>
    </source>
</reference>
<accession>A0AAD4Q2R5</accession>
<feature type="compositionally biased region" description="Low complexity" evidence="1">
    <location>
        <begin position="179"/>
        <end position="190"/>
    </location>
</feature>
<sequence length="686" mass="75062">MTSAGSKSNKSGFPTVMGWVRDKGRRTNRSGSWVKNGATKLTRPLNTADRTSISKLLTKFAAPNPFPNPKLKPLAKPKPSSATQSSTKQSASTPQKPVATQKSLTEAELNIGKYNGGFKIENEKHGEAVQGEAARELALDSSVSSAVSCESADSRSGSMTGQGAAVLRALSSTGTSNPRTSSASSSRSATLAGPCTPEVTDATPLCGAVNYLPPSMINDWALDMLSYKFIVCLPPFEGISGPKLPLRAATLSPTSAAAPPRYQQQTQDWQLDYLPPEGHKHNEKVFLPEPTTSRHHPATPFEPLALSRCGSLLEPAFICSTRQRSLRVRGLTPMDIKPNTRPLLQLVRRFSQTPFSLMEQASPTPGVSLMIPSVCQWDRDQDLGFQLETLEIEKTPELPTRGTATVKCERKGCQKLTPQITVRKVKTREADGTAKAMFICPNCFNHYQTKSSTPSVNWGTRSFSAVNFEQIQKDIAVSQRGNQSNVITVKTGRQRQPMAATVGGSHRSTSVQSLVPVGRAPGPAGNGMPFKLPKLEVTLPEEYTTPFARKHYENLRDHLRLQTQAGGQNALTVLVNTRMTTQEFGRVKPTIITLLFNVFLPHWLKKYMDYPLSIDNIESVRLMRGRSGVHLDNREHAILEYCLTSNGTKRAVTELNLMLVLDRDHVEAAKAHRDSAPRANPNLDMA</sequence>
<evidence type="ECO:0000313" key="2">
    <source>
        <dbReference type="EMBL" id="KAH8979167.1"/>
    </source>
</evidence>
<keyword evidence="3" id="KW-1185">Reference proteome</keyword>
<comment type="caution">
    <text evidence="2">The sequence shown here is derived from an EMBL/GenBank/DDBJ whole genome shotgun (WGS) entry which is preliminary data.</text>
</comment>
<proteinExistence type="predicted"/>
<dbReference type="Proteomes" id="UP001201163">
    <property type="component" value="Unassembled WGS sequence"/>
</dbReference>
<protein>
    <submittedName>
        <fullName evidence="2">Uncharacterized protein</fullName>
    </submittedName>
</protein>
<feature type="compositionally biased region" description="Polar residues" evidence="1">
    <location>
        <begin position="1"/>
        <end position="12"/>
    </location>
</feature>
<dbReference type="EMBL" id="JAKELL010000182">
    <property type="protein sequence ID" value="KAH8979167.1"/>
    <property type="molecule type" value="Genomic_DNA"/>
</dbReference>
<evidence type="ECO:0000256" key="1">
    <source>
        <dbReference type="SAM" id="MobiDB-lite"/>
    </source>
</evidence>
<gene>
    <name evidence="2" type="ORF">EDB92DRAFT_1981233</name>
</gene>